<evidence type="ECO:0000313" key="2">
    <source>
        <dbReference type="Proteomes" id="UP001235744"/>
    </source>
</evidence>
<evidence type="ECO:0000313" key="1">
    <source>
        <dbReference type="EMBL" id="WLQ56840.1"/>
    </source>
</evidence>
<protein>
    <submittedName>
        <fullName evidence="1">Uncharacterized protein</fullName>
    </submittedName>
</protein>
<accession>A0ABY9IND1</accession>
<dbReference type="EMBL" id="CP120988">
    <property type="protein sequence ID" value="WLQ56840.1"/>
    <property type="molecule type" value="Genomic_DNA"/>
</dbReference>
<name>A0ABY9IND1_9ACTN</name>
<organism evidence="1 2">
    <name type="scientific">Streptomyces poriferorum</name>
    <dbReference type="NCBI Taxonomy" id="2798799"/>
    <lineage>
        <taxon>Bacteria</taxon>
        <taxon>Bacillati</taxon>
        <taxon>Actinomycetota</taxon>
        <taxon>Actinomycetes</taxon>
        <taxon>Kitasatosporales</taxon>
        <taxon>Streptomycetaceae</taxon>
        <taxon>Streptomyces</taxon>
    </lineage>
</organism>
<keyword evidence="2" id="KW-1185">Reference proteome</keyword>
<sequence length="189" mass="19797">MSLLELIAAADARGLAASGTACLDRCLPQPAEAADPDPLRPLWAGCADPRGWPDRLAEARTALDALPGPPESVRRIAKLLGEAPADRSGEALRTWADACSVLALDLHRGHDTARADATELVARCRAGDQDGAGPLLSGEAARQVRILEMLAEIGDDAPTGAGLRQVMDVSTEGQRVLRAAASRRARVRG</sequence>
<reference evidence="1 2" key="1">
    <citation type="submission" date="2023-03" db="EMBL/GenBank/DDBJ databases">
        <title>Isolation and description of six Streptomyces strains from soil environments, able to metabolize different microbial glucans.</title>
        <authorList>
            <person name="Widen T."/>
            <person name="Larsbrink J."/>
        </authorList>
    </citation>
    <scope>NUCLEOTIDE SEQUENCE [LARGE SCALE GENOMIC DNA]</scope>
    <source>
        <strain evidence="1 2">Alt2</strain>
    </source>
</reference>
<proteinExistence type="predicted"/>
<dbReference type="Proteomes" id="UP001235744">
    <property type="component" value="Chromosome"/>
</dbReference>
<dbReference type="RefSeq" id="WP_306071413.1">
    <property type="nucleotide sequence ID" value="NZ_CP120988.1"/>
</dbReference>
<gene>
    <name evidence="1" type="ORF">P8A19_15890</name>
</gene>